<evidence type="ECO:0000256" key="2">
    <source>
        <dbReference type="ARBA" id="ARBA00005417"/>
    </source>
</evidence>
<dbReference type="SUPFAM" id="SSF52540">
    <property type="entry name" value="P-loop containing nucleoside triphosphate hydrolases"/>
    <property type="match status" value="2"/>
</dbReference>
<dbReference type="PROSITE" id="PS50893">
    <property type="entry name" value="ABC_TRANSPORTER_2"/>
    <property type="match status" value="2"/>
</dbReference>
<evidence type="ECO:0000256" key="7">
    <source>
        <dbReference type="ARBA" id="ARBA00023136"/>
    </source>
</evidence>
<dbReference type="AlphaFoldDB" id="A0A193BZU8"/>
<dbReference type="InterPro" id="IPR027417">
    <property type="entry name" value="P-loop_NTPase"/>
</dbReference>
<keyword evidence="3" id="KW-0813">Transport</keyword>
<dbReference type="EMBL" id="CP016174">
    <property type="protein sequence ID" value="ANN17695.1"/>
    <property type="molecule type" value="Genomic_DNA"/>
</dbReference>
<dbReference type="GO" id="GO:0005524">
    <property type="term" value="F:ATP binding"/>
    <property type="evidence" value="ECO:0007669"/>
    <property type="project" value="UniProtKB-KW"/>
</dbReference>
<dbReference type="Proteomes" id="UP000093695">
    <property type="component" value="Chromosome"/>
</dbReference>
<dbReference type="PROSITE" id="PS00211">
    <property type="entry name" value="ABC_TRANSPORTER_1"/>
    <property type="match status" value="2"/>
</dbReference>
<evidence type="ECO:0000256" key="1">
    <source>
        <dbReference type="ARBA" id="ARBA00004202"/>
    </source>
</evidence>
<dbReference type="Pfam" id="PF00005">
    <property type="entry name" value="ABC_tran"/>
    <property type="match status" value="2"/>
</dbReference>
<comment type="subcellular location">
    <subcellularLocation>
        <location evidence="1">Cell membrane</location>
        <topology evidence="1">Peripheral membrane protein</topology>
    </subcellularLocation>
</comment>
<reference evidence="9 10" key="1">
    <citation type="journal article" date="2015" name="Genome Announc.">
        <title>Draft Genome Sequence of Norvancomycin-Producing Strain Amycolatopsis orientalis CPCC200066.</title>
        <authorList>
            <person name="Lei X."/>
            <person name="Yuan F."/>
            <person name="Shi Y."/>
            <person name="Li X."/>
            <person name="Wang L."/>
            <person name="Hong B."/>
        </authorList>
    </citation>
    <scope>NUCLEOTIDE SEQUENCE [LARGE SCALE GENOMIC DNA]</scope>
    <source>
        <strain evidence="9 10">B-37</strain>
    </source>
</reference>
<organism evidence="9 10">
    <name type="scientific">Amycolatopsis orientalis</name>
    <name type="common">Nocardia orientalis</name>
    <dbReference type="NCBI Taxonomy" id="31958"/>
    <lineage>
        <taxon>Bacteria</taxon>
        <taxon>Bacillati</taxon>
        <taxon>Actinomycetota</taxon>
        <taxon>Actinomycetes</taxon>
        <taxon>Pseudonocardiales</taxon>
        <taxon>Pseudonocardiaceae</taxon>
        <taxon>Amycolatopsis</taxon>
    </lineage>
</organism>
<evidence type="ECO:0000259" key="8">
    <source>
        <dbReference type="PROSITE" id="PS50893"/>
    </source>
</evidence>
<dbReference type="GO" id="GO:0005886">
    <property type="term" value="C:plasma membrane"/>
    <property type="evidence" value="ECO:0007669"/>
    <property type="project" value="UniProtKB-SubCell"/>
</dbReference>
<evidence type="ECO:0000256" key="4">
    <source>
        <dbReference type="ARBA" id="ARBA00022475"/>
    </source>
</evidence>
<dbReference type="CDD" id="cd03257">
    <property type="entry name" value="ABC_NikE_OppD_transporters"/>
    <property type="match status" value="2"/>
</dbReference>
<dbReference type="Gene3D" id="3.40.50.300">
    <property type="entry name" value="P-loop containing nucleotide triphosphate hydrolases"/>
    <property type="match status" value="2"/>
</dbReference>
<dbReference type="InterPro" id="IPR017871">
    <property type="entry name" value="ABC_transporter-like_CS"/>
</dbReference>
<keyword evidence="6 9" id="KW-0067">ATP-binding</keyword>
<dbReference type="eggNOG" id="COG4172">
    <property type="taxonomic scope" value="Bacteria"/>
</dbReference>
<evidence type="ECO:0000256" key="3">
    <source>
        <dbReference type="ARBA" id="ARBA00022448"/>
    </source>
</evidence>
<dbReference type="SMART" id="SM00382">
    <property type="entry name" value="AAA"/>
    <property type="match status" value="2"/>
</dbReference>
<dbReference type="GO" id="GO:0015833">
    <property type="term" value="P:peptide transport"/>
    <property type="evidence" value="ECO:0007669"/>
    <property type="project" value="InterPro"/>
</dbReference>
<keyword evidence="7" id="KW-0472">Membrane</keyword>
<name>A0A193BZU8_AMYOR</name>
<proteinExistence type="inferred from homology"/>
<evidence type="ECO:0000256" key="6">
    <source>
        <dbReference type="ARBA" id="ARBA00022840"/>
    </source>
</evidence>
<evidence type="ECO:0000313" key="10">
    <source>
        <dbReference type="Proteomes" id="UP000093695"/>
    </source>
</evidence>
<dbReference type="RefSeq" id="WP_044853307.1">
    <property type="nucleotide sequence ID" value="NZ_CP016174.1"/>
</dbReference>
<protein>
    <submittedName>
        <fullName evidence="9">Peptide ABC transporter ATP-binding protein</fullName>
    </submittedName>
</protein>
<dbReference type="InterPro" id="IPR003439">
    <property type="entry name" value="ABC_transporter-like_ATP-bd"/>
</dbReference>
<dbReference type="Pfam" id="PF08352">
    <property type="entry name" value="oligo_HPY"/>
    <property type="match status" value="1"/>
</dbReference>
<dbReference type="KEGG" id="aori:SD37_19945"/>
<dbReference type="STRING" id="31958.SD37_19945"/>
<accession>A0A193BZU8</accession>
<sequence length="549" mass="58139">MSPLLELKNLGVTYATGTGEVAAVRGVDLVLEPGDTLGVAGESGSGKSTVAMSVLRLLPRSAKISGEILLDGEDITAMKWGRLRAVRWAGASIVFQGAMHALNPVRKIGEQIAEPIRLHPPGGKALSDAAVQAKVSELLEQVDLPPGRAGAYPHELSGGQKQRVMIAMALACSPRLIIADEPTTALDVIVQAQVLDLMGRLVAEQGIGLIMISHDLSVLAATCRRIAVMYDGEIVEERPSAELMSAPRHEHSKALAAAFPTVGDPVSRFAPATSTPLPPEPDRVADQPALLEAEDLRVSFRDRTGKRIHAVAGVSLQVRKDEIVALVGQSGSGKTTLARTLLGLQKPDSGAVRYDGEPVPLGGAGLKAYRRQVQLVLQDPTSALNPNHTVYEAVAEGPRIHGMGANEHDIVVKALEAAELRPAEKFLDRLPHELSGGQRQRVVIAGALALNPGVVVADEPVASLDASVRGEILALLLRLRRDLGLAGLVITHDLGLAWNIADRVAVMYRGELVEVGTVEEVLLDPKHEYTKSLLAALPGGTAQRAAVDR</sequence>
<dbReference type="PANTHER" id="PTHR43297">
    <property type="entry name" value="OLIGOPEPTIDE TRANSPORT ATP-BINDING PROTEIN APPD"/>
    <property type="match status" value="1"/>
</dbReference>
<feature type="domain" description="ABC transporter" evidence="8">
    <location>
        <begin position="291"/>
        <end position="534"/>
    </location>
</feature>
<dbReference type="NCBIfam" id="NF007739">
    <property type="entry name" value="PRK10419.1"/>
    <property type="match status" value="2"/>
</dbReference>
<feature type="domain" description="ABC transporter" evidence="8">
    <location>
        <begin position="5"/>
        <end position="256"/>
    </location>
</feature>
<evidence type="ECO:0000256" key="5">
    <source>
        <dbReference type="ARBA" id="ARBA00022741"/>
    </source>
</evidence>
<gene>
    <name evidence="9" type="ORF">SD37_19945</name>
</gene>
<keyword evidence="4" id="KW-1003">Cell membrane</keyword>
<keyword evidence="5" id="KW-0547">Nucleotide-binding</keyword>
<evidence type="ECO:0000313" key="9">
    <source>
        <dbReference type="EMBL" id="ANN17695.1"/>
    </source>
</evidence>
<dbReference type="PANTHER" id="PTHR43297:SF2">
    <property type="entry name" value="DIPEPTIDE TRANSPORT ATP-BINDING PROTEIN DPPD"/>
    <property type="match status" value="1"/>
</dbReference>
<keyword evidence="10" id="KW-1185">Reference proteome</keyword>
<dbReference type="InterPro" id="IPR003593">
    <property type="entry name" value="AAA+_ATPase"/>
</dbReference>
<dbReference type="GO" id="GO:0016887">
    <property type="term" value="F:ATP hydrolysis activity"/>
    <property type="evidence" value="ECO:0007669"/>
    <property type="project" value="InterPro"/>
</dbReference>
<dbReference type="InterPro" id="IPR050388">
    <property type="entry name" value="ABC_Ni/Peptide_Import"/>
</dbReference>
<dbReference type="InterPro" id="IPR013563">
    <property type="entry name" value="Oligopep_ABC_C"/>
</dbReference>
<comment type="similarity">
    <text evidence="2">Belongs to the ABC transporter superfamily.</text>
</comment>